<feature type="chain" id="PRO_5012810320" evidence="4">
    <location>
        <begin position="29"/>
        <end position="647"/>
    </location>
</feature>
<dbReference type="Pfam" id="PF14559">
    <property type="entry name" value="TPR_19"/>
    <property type="match status" value="1"/>
</dbReference>
<comment type="caution">
    <text evidence="5">The sequence shown here is derived from an EMBL/GenBank/DDBJ whole genome shotgun (WGS) entry which is preliminary data.</text>
</comment>
<keyword evidence="6" id="KW-1185">Reference proteome</keyword>
<accession>A0A2A2GG13</accession>
<gene>
    <name evidence="5" type="ORF">CK503_01235</name>
</gene>
<evidence type="ECO:0000256" key="3">
    <source>
        <dbReference type="PROSITE-ProRule" id="PRU00339"/>
    </source>
</evidence>
<feature type="repeat" description="TPR" evidence="3">
    <location>
        <begin position="166"/>
        <end position="199"/>
    </location>
</feature>
<reference evidence="5 6" key="1">
    <citation type="submission" date="2017-08" db="EMBL/GenBank/DDBJ databases">
        <title>Aliifodinibius alkalisoli sp. nov., isolated from saline alkaline soil.</title>
        <authorList>
            <person name="Liu D."/>
            <person name="Zhang G."/>
        </authorList>
    </citation>
    <scope>NUCLEOTIDE SEQUENCE [LARGE SCALE GENOMIC DNA]</scope>
    <source>
        <strain evidence="5 6">WN023</strain>
    </source>
</reference>
<feature type="signal peptide" evidence="4">
    <location>
        <begin position="1"/>
        <end position="28"/>
    </location>
</feature>
<keyword evidence="1" id="KW-0677">Repeat</keyword>
<evidence type="ECO:0000256" key="2">
    <source>
        <dbReference type="ARBA" id="ARBA00022803"/>
    </source>
</evidence>
<protein>
    <submittedName>
        <fullName evidence="5">Uncharacterized protein</fullName>
    </submittedName>
</protein>
<evidence type="ECO:0000313" key="5">
    <source>
        <dbReference type="EMBL" id="PAU95712.1"/>
    </source>
</evidence>
<dbReference type="OrthoDB" id="9763354at2"/>
<dbReference type="SUPFAM" id="SSF48452">
    <property type="entry name" value="TPR-like"/>
    <property type="match status" value="2"/>
</dbReference>
<keyword evidence="2 3" id="KW-0802">TPR repeat</keyword>
<dbReference type="SMART" id="SM00028">
    <property type="entry name" value="TPR"/>
    <property type="match status" value="4"/>
</dbReference>
<proteinExistence type="predicted"/>
<evidence type="ECO:0000256" key="4">
    <source>
        <dbReference type="SAM" id="SignalP"/>
    </source>
</evidence>
<sequence length="647" mass="75349">MTLKSFLKRTLLLAFLSVGILCHQPGFAQDNERYFNADQLLKEQKYEEAAKQFEQLYNKEPQRYLYLNKLIESLINLKKYKKAITILEEAVQDGRHRPQAKIQLGEIYHTSGNIERGIQIWNDILKNYPDNQQVYLNVARKASDRREYDKAIDIYKELQSFSGQSNLISSELGETYMQAGNYEKAMREFLELVQENPKQLSYVQRWLMRFRDDHIYDVAILEISDFLDELSPSHPSYNNLQQLEIWLLMERKLFKRAVATAKNIEQESSNLTYSLYNIGSKLLAEQKFELAGEAYSYYIDNNVASLANRSREELANVYMQWAQYLENHNLDLNSTPSSLYQKAFSTLNTLRTNAPNYHRMDKVLTTLSELSLDVLHAPDKVEKFLSELQNLSGGEQKKSRQAYLEGRLHLYDEEYTRARVSFSKSNKQERIGNLAEKNRYYLALTDFFAGDYEFAKIQLNALERQTTSYYANDAVQLRLWIQKGLQADSTGSKIEPFAKLIEHLSRGEQQQSIATLEQLFQKDRQNPLIGYALLELTTKKKKQNAAFIYRALTTHLETQGDNTALREQLLWVKTRMADQLITNSNINIGQLQLTDKQTQILGDNNLEIPQTVDQLLSLYEKLLLQFPNGFYATFARDRIQELEEIQV</sequence>
<dbReference type="InterPro" id="IPR019734">
    <property type="entry name" value="TPR_rpt"/>
</dbReference>
<dbReference type="EMBL" id="NSKE01000001">
    <property type="protein sequence ID" value="PAU95712.1"/>
    <property type="molecule type" value="Genomic_DNA"/>
</dbReference>
<dbReference type="Gene3D" id="1.25.40.10">
    <property type="entry name" value="Tetratricopeptide repeat domain"/>
    <property type="match status" value="2"/>
</dbReference>
<dbReference type="AlphaFoldDB" id="A0A2A2GG13"/>
<dbReference type="InterPro" id="IPR051012">
    <property type="entry name" value="CellSynth/LPSAsmb/PSIAsmb"/>
</dbReference>
<feature type="repeat" description="TPR" evidence="3">
    <location>
        <begin position="98"/>
        <end position="131"/>
    </location>
</feature>
<organism evidence="5 6">
    <name type="scientific">Fodinibius salipaludis</name>
    <dbReference type="NCBI Taxonomy" id="2032627"/>
    <lineage>
        <taxon>Bacteria</taxon>
        <taxon>Pseudomonadati</taxon>
        <taxon>Balneolota</taxon>
        <taxon>Balneolia</taxon>
        <taxon>Balneolales</taxon>
        <taxon>Balneolaceae</taxon>
        <taxon>Fodinibius</taxon>
    </lineage>
</organism>
<dbReference type="PANTHER" id="PTHR45586:SF1">
    <property type="entry name" value="LIPOPOLYSACCHARIDE ASSEMBLY PROTEIN B"/>
    <property type="match status" value="1"/>
</dbReference>
<dbReference type="PROSITE" id="PS50005">
    <property type="entry name" value="TPR"/>
    <property type="match status" value="2"/>
</dbReference>
<dbReference type="InterPro" id="IPR011990">
    <property type="entry name" value="TPR-like_helical_dom_sf"/>
</dbReference>
<evidence type="ECO:0000313" key="6">
    <source>
        <dbReference type="Proteomes" id="UP000218831"/>
    </source>
</evidence>
<dbReference type="Proteomes" id="UP000218831">
    <property type="component" value="Unassembled WGS sequence"/>
</dbReference>
<dbReference type="PANTHER" id="PTHR45586">
    <property type="entry name" value="TPR REPEAT-CONTAINING PROTEIN PA4667"/>
    <property type="match status" value="1"/>
</dbReference>
<keyword evidence="4" id="KW-0732">Signal</keyword>
<evidence type="ECO:0000256" key="1">
    <source>
        <dbReference type="ARBA" id="ARBA00022737"/>
    </source>
</evidence>
<name>A0A2A2GG13_9BACT</name>